<evidence type="ECO:0000256" key="1">
    <source>
        <dbReference type="SAM" id="SignalP"/>
    </source>
</evidence>
<feature type="signal peptide" evidence="1">
    <location>
        <begin position="1"/>
        <end position="19"/>
    </location>
</feature>
<comment type="caution">
    <text evidence="2">The sequence shown here is derived from an EMBL/GenBank/DDBJ whole genome shotgun (WGS) entry which is preliminary data.</text>
</comment>
<reference evidence="2 3" key="1">
    <citation type="submission" date="2020-08" db="EMBL/GenBank/DDBJ databases">
        <title>Genomic Encyclopedia of Type Strains, Phase IV (KMG-IV): sequencing the most valuable type-strain genomes for metagenomic binning, comparative biology and taxonomic classification.</title>
        <authorList>
            <person name="Goeker M."/>
        </authorList>
    </citation>
    <scope>NUCLEOTIDE SEQUENCE [LARGE SCALE GENOMIC DNA]</scope>
    <source>
        <strain evidence="2 3">DSM 12252</strain>
    </source>
</reference>
<organism evidence="2 3">
    <name type="scientific">Prosthecobacter vanneervenii</name>
    <dbReference type="NCBI Taxonomy" id="48466"/>
    <lineage>
        <taxon>Bacteria</taxon>
        <taxon>Pseudomonadati</taxon>
        <taxon>Verrucomicrobiota</taxon>
        <taxon>Verrucomicrobiia</taxon>
        <taxon>Verrucomicrobiales</taxon>
        <taxon>Verrucomicrobiaceae</taxon>
        <taxon>Prosthecobacter</taxon>
    </lineage>
</organism>
<evidence type="ECO:0000313" key="2">
    <source>
        <dbReference type="EMBL" id="MBB5032841.1"/>
    </source>
</evidence>
<gene>
    <name evidence="2" type="ORF">HNQ65_002423</name>
</gene>
<evidence type="ECO:0000313" key="3">
    <source>
        <dbReference type="Proteomes" id="UP000590740"/>
    </source>
</evidence>
<dbReference type="RefSeq" id="WP_184339751.1">
    <property type="nucleotide sequence ID" value="NZ_JACHIG010000004.1"/>
</dbReference>
<feature type="chain" id="PRO_5030844479" evidence="1">
    <location>
        <begin position="20"/>
        <end position="98"/>
    </location>
</feature>
<keyword evidence="3" id="KW-1185">Reference proteome</keyword>
<proteinExistence type="predicted"/>
<accession>A0A7W8DKG5</accession>
<keyword evidence="1" id="KW-0732">Signal</keyword>
<dbReference type="Proteomes" id="UP000590740">
    <property type="component" value="Unassembled WGS sequence"/>
</dbReference>
<protein>
    <submittedName>
        <fullName evidence="2">Uncharacterized protein</fullName>
    </submittedName>
</protein>
<sequence length="98" mass="10087">MKTTLMVAALLASMSMAQAGPPITPAKIKKPLHLSQVKSIFRQPEPAVPAAPVTTVQKDGATTAAGAVSTTEPAPQPVSKKVHLNTFLNHPSSAPGPK</sequence>
<dbReference type="AlphaFoldDB" id="A0A7W8DKG5"/>
<name>A0A7W8DKG5_9BACT</name>
<dbReference type="EMBL" id="JACHIG010000004">
    <property type="protein sequence ID" value="MBB5032841.1"/>
    <property type="molecule type" value="Genomic_DNA"/>
</dbReference>